<accession>A0A382LZD2</accession>
<dbReference type="PANTHER" id="PTHR43377">
    <property type="entry name" value="BILIVERDIN REDUCTASE A"/>
    <property type="match status" value="1"/>
</dbReference>
<protein>
    <recommendedName>
        <fullName evidence="1">Gfo/Idh/MocA-like oxidoreductase N-terminal domain-containing protein</fullName>
    </recommendedName>
</protein>
<dbReference type="InterPro" id="IPR051450">
    <property type="entry name" value="Gfo/Idh/MocA_Oxidoreductases"/>
</dbReference>
<reference evidence="2" key="1">
    <citation type="submission" date="2018-05" db="EMBL/GenBank/DDBJ databases">
        <authorList>
            <person name="Lanie J.A."/>
            <person name="Ng W.-L."/>
            <person name="Kazmierczak K.M."/>
            <person name="Andrzejewski T.M."/>
            <person name="Davidsen T.M."/>
            <person name="Wayne K.J."/>
            <person name="Tettelin H."/>
            <person name="Glass J.I."/>
            <person name="Rusch D."/>
            <person name="Podicherti R."/>
            <person name="Tsui H.-C.T."/>
            <person name="Winkler M.E."/>
        </authorList>
    </citation>
    <scope>NUCLEOTIDE SEQUENCE</scope>
</reference>
<dbReference type="Pfam" id="PF01408">
    <property type="entry name" value="GFO_IDH_MocA"/>
    <property type="match status" value="1"/>
</dbReference>
<dbReference type="Gene3D" id="3.30.360.10">
    <property type="entry name" value="Dihydrodipicolinate Reductase, domain 2"/>
    <property type="match status" value="1"/>
</dbReference>
<dbReference type="InterPro" id="IPR000683">
    <property type="entry name" value="Gfo/Idh/MocA-like_OxRdtase_N"/>
</dbReference>
<organism evidence="2">
    <name type="scientific">marine metagenome</name>
    <dbReference type="NCBI Taxonomy" id="408172"/>
    <lineage>
        <taxon>unclassified sequences</taxon>
        <taxon>metagenomes</taxon>
        <taxon>ecological metagenomes</taxon>
    </lineage>
</organism>
<evidence type="ECO:0000259" key="1">
    <source>
        <dbReference type="Pfam" id="PF01408"/>
    </source>
</evidence>
<evidence type="ECO:0000313" key="2">
    <source>
        <dbReference type="EMBL" id="SVC42099.1"/>
    </source>
</evidence>
<name>A0A382LZD2_9ZZZZ</name>
<dbReference type="SUPFAM" id="SSF51735">
    <property type="entry name" value="NAD(P)-binding Rossmann-fold domains"/>
    <property type="match status" value="1"/>
</dbReference>
<dbReference type="PANTHER" id="PTHR43377:SF1">
    <property type="entry name" value="BILIVERDIN REDUCTASE A"/>
    <property type="match status" value="1"/>
</dbReference>
<proteinExistence type="predicted"/>
<dbReference type="EMBL" id="UINC01090291">
    <property type="protein sequence ID" value="SVC42099.1"/>
    <property type="molecule type" value="Genomic_DNA"/>
</dbReference>
<dbReference type="AlphaFoldDB" id="A0A382LZD2"/>
<gene>
    <name evidence="2" type="ORF">METZ01_LOCUS294953</name>
</gene>
<sequence>MNLWLIGASQMAQDYVKVLNALDVPFEVIGRGVDSASNFFNSTGQKVQTGGVYQALKDLHVPETAIVAVGVEELAKTATVLIKSGTGRILLEKPGGLNFEQIQQLNDVAAKHGAKVWLAYNRRFYASTLKAEEMITEDGGVSSVQFEFTELSHSICDMDKAPGVKEHWFLGNSTHVVDLVFHLCGTPKDWRSWFDG</sequence>
<dbReference type="Gene3D" id="3.40.50.720">
    <property type="entry name" value="NAD(P)-binding Rossmann-like Domain"/>
    <property type="match status" value="1"/>
</dbReference>
<dbReference type="GO" id="GO:0000166">
    <property type="term" value="F:nucleotide binding"/>
    <property type="evidence" value="ECO:0007669"/>
    <property type="project" value="InterPro"/>
</dbReference>
<dbReference type="InterPro" id="IPR036291">
    <property type="entry name" value="NAD(P)-bd_dom_sf"/>
</dbReference>
<feature type="domain" description="Gfo/Idh/MocA-like oxidoreductase N-terminal" evidence="1">
    <location>
        <begin position="4"/>
        <end position="119"/>
    </location>
</feature>
<feature type="non-terminal residue" evidence="2">
    <location>
        <position position="196"/>
    </location>
</feature>